<dbReference type="InterPro" id="IPR044770">
    <property type="entry name" value="MFS_spinster-like"/>
</dbReference>
<evidence type="ECO:0000313" key="8">
    <source>
        <dbReference type="EMBL" id="BBD99182.1"/>
    </source>
</evidence>
<feature type="transmembrane region" description="Helical" evidence="6">
    <location>
        <begin position="54"/>
        <end position="75"/>
    </location>
</feature>
<sequence>MGAAYAWRSEAYAWGVVALLVVAFMLAMVDRMILTLLVVPLKANFLLSDTQISLLHGLAFTLLYVIVGLPMGWLTDRFSRRLIAGVSIAAWSVATALCGLSSNFVQLFLARMGVGIGEAGISPAANSLIPDYFPPSRVALPITLYSIGGSAGSGLALIFGGAVVDYVTGLGAIDIPFMGTIAGWQASFLVAGLPGILVAAAFLFVKEPPRQGRRAAAVDANVPLGDTIRLVMEKRAFLFPQFCASAACALVVLSLLAWMPTYLIRAYGYTAGEAGLHYGLAVVIGGVSGLIISGSITNRLAAAGRADASVIVALGSTLLGVVPAVLASIVPSSTAALLLSAVSVFGFASAIALAPVALPIVIPNEMRGQVYALYLLTISILGYAVGPVIVALITDGVFHDDAMVGWSMAMVALIAGPLAAVLWTVSRRQLLRLTGA</sequence>
<comment type="subcellular location">
    <subcellularLocation>
        <location evidence="1">Membrane</location>
        <topology evidence="1">Multi-pass membrane protein</topology>
    </subcellularLocation>
</comment>
<accession>A0A494WEH9</accession>
<feature type="domain" description="Major facilitator superfamily (MFS) profile" evidence="7">
    <location>
        <begin position="16"/>
        <end position="427"/>
    </location>
</feature>
<evidence type="ECO:0000256" key="5">
    <source>
        <dbReference type="ARBA" id="ARBA00023136"/>
    </source>
</evidence>
<dbReference type="Pfam" id="PF07690">
    <property type="entry name" value="MFS_1"/>
    <property type="match status" value="1"/>
</dbReference>
<keyword evidence="2" id="KW-0813">Transport</keyword>
<dbReference type="InterPro" id="IPR011701">
    <property type="entry name" value="MFS"/>
</dbReference>
<evidence type="ECO:0000259" key="7">
    <source>
        <dbReference type="PROSITE" id="PS50850"/>
    </source>
</evidence>
<keyword evidence="9" id="KW-1185">Reference proteome</keyword>
<dbReference type="GO" id="GO:0016020">
    <property type="term" value="C:membrane"/>
    <property type="evidence" value="ECO:0007669"/>
    <property type="project" value="UniProtKB-SubCell"/>
</dbReference>
<feature type="transmembrane region" description="Helical" evidence="6">
    <location>
        <begin position="12"/>
        <end position="34"/>
    </location>
</feature>
<evidence type="ECO:0000256" key="2">
    <source>
        <dbReference type="ARBA" id="ARBA00022448"/>
    </source>
</evidence>
<gene>
    <name evidence="8" type="ORF">SAMIE_1026830</name>
</gene>
<dbReference type="CDD" id="cd17328">
    <property type="entry name" value="MFS_spinster_like"/>
    <property type="match status" value="1"/>
</dbReference>
<dbReference type="Gene3D" id="1.20.1250.20">
    <property type="entry name" value="MFS general substrate transporter like domains"/>
    <property type="match status" value="2"/>
</dbReference>
<evidence type="ECO:0000256" key="3">
    <source>
        <dbReference type="ARBA" id="ARBA00022692"/>
    </source>
</evidence>
<feature type="transmembrane region" description="Helical" evidence="6">
    <location>
        <begin position="142"/>
        <end position="164"/>
    </location>
</feature>
<protein>
    <submittedName>
        <fullName evidence="8">MFS transporter</fullName>
    </submittedName>
</protein>
<dbReference type="InterPro" id="IPR036259">
    <property type="entry name" value="MFS_trans_sf"/>
</dbReference>
<dbReference type="PANTHER" id="PTHR23505">
    <property type="entry name" value="SPINSTER"/>
    <property type="match status" value="1"/>
</dbReference>
<evidence type="ECO:0000256" key="6">
    <source>
        <dbReference type="SAM" id="Phobius"/>
    </source>
</evidence>
<keyword evidence="3 6" id="KW-0812">Transmembrane</keyword>
<evidence type="ECO:0000256" key="1">
    <source>
        <dbReference type="ARBA" id="ARBA00004141"/>
    </source>
</evidence>
<proteinExistence type="predicted"/>
<keyword evidence="5 6" id="KW-0472">Membrane</keyword>
<keyword evidence="4 6" id="KW-1133">Transmembrane helix</keyword>
<organism evidence="8 9">
    <name type="scientific">Sphingobium amiense</name>
    <dbReference type="NCBI Taxonomy" id="135719"/>
    <lineage>
        <taxon>Bacteria</taxon>
        <taxon>Pseudomonadati</taxon>
        <taxon>Pseudomonadota</taxon>
        <taxon>Alphaproteobacteria</taxon>
        <taxon>Sphingomonadales</taxon>
        <taxon>Sphingomonadaceae</taxon>
        <taxon>Sphingobium</taxon>
    </lineage>
</organism>
<name>A0A494WEH9_9SPHN</name>
<feature type="transmembrane region" description="Helical" evidence="6">
    <location>
        <begin position="336"/>
        <end position="358"/>
    </location>
</feature>
<feature type="transmembrane region" description="Helical" evidence="6">
    <location>
        <begin position="370"/>
        <end position="393"/>
    </location>
</feature>
<feature type="transmembrane region" description="Helical" evidence="6">
    <location>
        <begin position="108"/>
        <end position="130"/>
    </location>
</feature>
<dbReference type="KEGG" id="sami:SAMIE_1026830"/>
<dbReference type="PROSITE" id="PS50850">
    <property type="entry name" value="MFS"/>
    <property type="match status" value="1"/>
</dbReference>
<dbReference type="AlphaFoldDB" id="A0A494WEH9"/>
<feature type="transmembrane region" description="Helical" evidence="6">
    <location>
        <begin position="308"/>
        <end position="330"/>
    </location>
</feature>
<dbReference type="GO" id="GO:0022857">
    <property type="term" value="F:transmembrane transporter activity"/>
    <property type="evidence" value="ECO:0007669"/>
    <property type="project" value="InterPro"/>
</dbReference>
<reference evidence="8 9" key="1">
    <citation type="submission" date="2018-05" db="EMBL/GenBank/DDBJ databases">
        <title>Complete Genome Sequence of the Nonylphenol-Degrading Bacterium Sphingobium amiense DSM 16289T.</title>
        <authorList>
            <person name="Ootsuka M."/>
            <person name="Nishizawa T."/>
            <person name="Ohta H."/>
        </authorList>
    </citation>
    <scope>NUCLEOTIDE SEQUENCE [LARGE SCALE GENOMIC DNA]</scope>
    <source>
        <strain evidence="8 9">DSM 16289</strain>
    </source>
</reference>
<evidence type="ECO:0000256" key="4">
    <source>
        <dbReference type="ARBA" id="ARBA00022989"/>
    </source>
</evidence>
<dbReference type="EMBL" id="AP018664">
    <property type="protein sequence ID" value="BBD99182.1"/>
    <property type="molecule type" value="Genomic_DNA"/>
</dbReference>
<evidence type="ECO:0000313" key="9">
    <source>
        <dbReference type="Proteomes" id="UP000279959"/>
    </source>
</evidence>
<feature type="transmembrane region" description="Helical" evidence="6">
    <location>
        <begin position="278"/>
        <end position="296"/>
    </location>
</feature>
<dbReference type="SUPFAM" id="SSF103473">
    <property type="entry name" value="MFS general substrate transporter"/>
    <property type="match status" value="1"/>
</dbReference>
<dbReference type="PANTHER" id="PTHR23505:SF79">
    <property type="entry name" value="PROTEIN SPINSTER"/>
    <property type="match status" value="1"/>
</dbReference>
<dbReference type="Proteomes" id="UP000279959">
    <property type="component" value="Chromosome"/>
</dbReference>
<feature type="transmembrane region" description="Helical" evidence="6">
    <location>
        <begin position="405"/>
        <end position="425"/>
    </location>
</feature>
<dbReference type="InterPro" id="IPR020846">
    <property type="entry name" value="MFS_dom"/>
</dbReference>
<feature type="transmembrane region" description="Helical" evidence="6">
    <location>
        <begin position="82"/>
        <end position="102"/>
    </location>
</feature>
<feature type="transmembrane region" description="Helical" evidence="6">
    <location>
        <begin position="237"/>
        <end position="258"/>
    </location>
</feature>
<feature type="transmembrane region" description="Helical" evidence="6">
    <location>
        <begin position="184"/>
        <end position="205"/>
    </location>
</feature>